<dbReference type="EMBL" id="FOZK01000002">
    <property type="protein sequence ID" value="SFR99267.1"/>
    <property type="molecule type" value="Genomic_DNA"/>
</dbReference>
<accession>A0A1I6L757</accession>
<evidence type="ECO:0000259" key="1">
    <source>
        <dbReference type="PROSITE" id="PS51733"/>
    </source>
</evidence>
<evidence type="ECO:0000313" key="2">
    <source>
        <dbReference type="EMBL" id="SFR99267.1"/>
    </source>
</evidence>
<dbReference type="InterPro" id="IPR004143">
    <property type="entry name" value="BPL_LPL_catalytic"/>
</dbReference>
<dbReference type="CDD" id="cd16443">
    <property type="entry name" value="LplA"/>
    <property type="match status" value="1"/>
</dbReference>
<dbReference type="AlphaFoldDB" id="A0A1I6L757"/>
<organism evidence="2 3">
    <name type="scientific">Halomicrobium zhouii</name>
    <dbReference type="NCBI Taxonomy" id="767519"/>
    <lineage>
        <taxon>Archaea</taxon>
        <taxon>Methanobacteriati</taxon>
        <taxon>Methanobacteriota</taxon>
        <taxon>Stenosarchaea group</taxon>
        <taxon>Halobacteria</taxon>
        <taxon>Halobacteriales</taxon>
        <taxon>Haloarculaceae</taxon>
        <taxon>Halomicrobium</taxon>
    </lineage>
</organism>
<dbReference type="Gene3D" id="3.30.930.10">
    <property type="entry name" value="Bira Bifunctional Protein, Domain 2"/>
    <property type="match status" value="1"/>
</dbReference>
<dbReference type="SUPFAM" id="SSF55681">
    <property type="entry name" value="Class II aaRS and biotin synthetases"/>
    <property type="match status" value="1"/>
</dbReference>
<evidence type="ECO:0000313" key="3">
    <source>
        <dbReference type="Proteomes" id="UP000199062"/>
    </source>
</evidence>
<dbReference type="Pfam" id="PF21948">
    <property type="entry name" value="LplA-B_cat"/>
    <property type="match status" value="1"/>
</dbReference>
<reference evidence="2 3" key="1">
    <citation type="submission" date="2016-10" db="EMBL/GenBank/DDBJ databases">
        <authorList>
            <person name="de Groot N.N."/>
        </authorList>
    </citation>
    <scope>NUCLEOTIDE SEQUENCE [LARGE SCALE GENOMIC DNA]</scope>
    <source>
        <strain evidence="2 3">CGMCC 1.10457</strain>
    </source>
</reference>
<dbReference type="InterPro" id="IPR045864">
    <property type="entry name" value="aa-tRNA-synth_II/BPL/LPL"/>
</dbReference>
<feature type="domain" description="BPL/LPL catalytic" evidence="1">
    <location>
        <begin position="35"/>
        <end position="247"/>
    </location>
</feature>
<protein>
    <submittedName>
        <fullName evidence="2">Lipoate-protein ligase A</fullName>
    </submittedName>
</protein>
<dbReference type="STRING" id="767519.SAMN05216559_2180"/>
<proteinExistence type="predicted"/>
<dbReference type="PANTHER" id="PTHR43679:SF2">
    <property type="entry name" value="OCTANOYL-[GCVH]:PROTEIN N-OCTANOYLTRANSFERASE"/>
    <property type="match status" value="1"/>
</dbReference>
<dbReference type="PANTHER" id="PTHR43679">
    <property type="entry name" value="OCTANOYLTRANSFERASE LIPM-RELATED"/>
    <property type="match status" value="1"/>
</dbReference>
<dbReference type="OrthoDB" id="43646at2157"/>
<keyword evidence="2" id="KW-0436">Ligase</keyword>
<dbReference type="InterPro" id="IPR050664">
    <property type="entry name" value="Octanoyltrans_LipM/LipL"/>
</dbReference>
<dbReference type="RefSeq" id="WP_089816564.1">
    <property type="nucleotide sequence ID" value="NZ_FOZK01000002.1"/>
</dbReference>
<gene>
    <name evidence="2" type="ORF">SAMN05216559_2180</name>
</gene>
<dbReference type="GO" id="GO:0016874">
    <property type="term" value="F:ligase activity"/>
    <property type="evidence" value="ECO:0007669"/>
    <property type="project" value="UniProtKB-KW"/>
</dbReference>
<keyword evidence="3" id="KW-1185">Reference proteome</keyword>
<dbReference type="Proteomes" id="UP000199062">
    <property type="component" value="Unassembled WGS sequence"/>
</dbReference>
<name>A0A1I6L757_9EURY</name>
<dbReference type="PROSITE" id="PS51733">
    <property type="entry name" value="BPL_LPL_CATALYTIC"/>
    <property type="match status" value="1"/>
</dbReference>
<sequence>MTELADEEWRIIAEESHEGPLNMALDEIAAETAAAGGPRTLRVYRWEPSTLSLGYNQDPETVDWDVCEREGITVTRRPTGGGAIYHDSWGDVSYSIVVPADEVPGDLMDCYELLCEPVLEAFSRMGVDAGFADEERPAVYQPACYLRALHPAHDVVGPDGRKVSGNAQYRQRDAVVQHGSLTFSTNPERHCACFTGAGGDADQRDNGPDPAAFADRVGGIDEYVDVDRAGVVDALATTLAEWVDADEGDWTDDELARAHDLAERKHETEAWTRDGTDPT</sequence>